<keyword evidence="3 8" id="KW-1133">Transmembrane helix</keyword>
<feature type="transmembrane region" description="Helical" evidence="8">
    <location>
        <begin position="51"/>
        <end position="75"/>
    </location>
</feature>
<protein>
    <recommendedName>
        <fullName evidence="9">G-protein coupled receptors family 1 profile domain-containing protein</fullName>
    </recommendedName>
</protein>
<dbReference type="PROSITE" id="PS00237">
    <property type="entry name" value="G_PROTEIN_RECEP_F1_1"/>
    <property type="match status" value="1"/>
</dbReference>
<organism evidence="10 11">
    <name type="scientific">Adineta ricciae</name>
    <name type="common">Rotifer</name>
    <dbReference type="NCBI Taxonomy" id="249248"/>
    <lineage>
        <taxon>Eukaryota</taxon>
        <taxon>Metazoa</taxon>
        <taxon>Spiralia</taxon>
        <taxon>Gnathifera</taxon>
        <taxon>Rotifera</taxon>
        <taxon>Eurotatoria</taxon>
        <taxon>Bdelloidea</taxon>
        <taxon>Adinetida</taxon>
        <taxon>Adinetidae</taxon>
        <taxon>Adineta</taxon>
    </lineage>
</organism>
<evidence type="ECO:0000256" key="4">
    <source>
        <dbReference type="ARBA" id="ARBA00023040"/>
    </source>
</evidence>
<name>A0A813TUW9_ADIRI</name>
<evidence type="ECO:0000256" key="1">
    <source>
        <dbReference type="ARBA" id="ARBA00004141"/>
    </source>
</evidence>
<keyword evidence="6" id="KW-0675">Receptor</keyword>
<gene>
    <name evidence="10" type="ORF">EDS130_LOCUS5740</name>
</gene>
<dbReference type="EMBL" id="CAJNOJ010000016">
    <property type="protein sequence ID" value="CAF0818797.1"/>
    <property type="molecule type" value="Genomic_DNA"/>
</dbReference>
<dbReference type="AlphaFoldDB" id="A0A813TUW9"/>
<keyword evidence="4" id="KW-0297">G-protein coupled receptor</keyword>
<evidence type="ECO:0000256" key="2">
    <source>
        <dbReference type="ARBA" id="ARBA00022692"/>
    </source>
</evidence>
<accession>A0A813TUW9</accession>
<evidence type="ECO:0000256" key="3">
    <source>
        <dbReference type="ARBA" id="ARBA00022989"/>
    </source>
</evidence>
<dbReference type="PROSITE" id="PS50262">
    <property type="entry name" value="G_PROTEIN_RECEP_F1_2"/>
    <property type="match status" value="1"/>
</dbReference>
<keyword evidence="5 8" id="KW-0472">Membrane</keyword>
<evidence type="ECO:0000256" key="7">
    <source>
        <dbReference type="ARBA" id="ARBA00023224"/>
    </source>
</evidence>
<dbReference type="PANTHER" id="PTHR24243:SF230">
    <property type="entry name" value="G-PROTEIN COUPLED RECEPTORS FAMILY 1 PROFILE DOMAIN-CONTAINING PROTEIN"/>
    <property type="match status" value="1"/>
</dbReference>
<evidence type="ECO:0000313" key="11">
    <source>
        <dbReference type="Proteomes" id="UP000663852"/>
    </source>
</evidence>
<keyword evidence="2 8" id="KW-0812">Transmembrane</keyword>
<dbReference type="GO" id="GO:0004930">
    <property type="term" value="F:G protein-coupled receptor activity"/>
    <property type="evidence" value="ECO:0007669"/>
    <property type="project" value="UniProtKB-KW"/>
</dbReference>
<proteinExistence type="predicted"/>
<dbReference type="SUPFAM" id="SSF81321">
    <property type="entry name" value="Family A G protein-coupled receptor-like"/>
    <property type="match status" value="1"/>
</dbReference>
<feature type="transmembrane region" description="Helical" evidence="8">
    <location>
        <begin position="128"/>
        <end position="149"/>
    </location>
</feature>
<comment type="caution">
    <text evidence="10">The sequence shown here is derived from an EMBL/GenBank/DDBJ whole genome shotgun (WGS) entry which is preliminary data.</text>
</comment>
<feature type="transmembrane region" description="Helical" evidence="8">
    <location>
        <begin position="87"/>
        <end position="108"/>
    </location>
</feature>
<evidence type="ECO:0000256" key="8">
    <source>
        <dbReference type="SAM" id="Phobius"/>
    </source>
</evidence>
<evidence type="ECO:0000313" key="10">
    <source>
        <dbReference type="EMBL" id="CAF0818797.1"/>
    </source>
</evidence>
<dbReference type="Gene3D" id="1.20.1070.10">
    <property type="entry name" value="Rhodopsin 7-helix transmembrane proteins"/>
    <property type="match status" value="1"/>
</dbReference>
<dbReference type="GO" id="GO:0005886">
    <property type="term" value="C:plasma membrane"/>
    <property type="evidence" value="ECO:0007669"/>
    <property type="project" value="TreeGrafter"/>
</dbReference>
<reference evidence="10" key="1">
    <citation type="submission" date="2021-02" db="EMBL/GenBank/DDBJ databases">
        <authorList>
            <person name="Nowell W R."/>
        </authorList>
    </citation>
    <scope>NUCLEOTIDE SEQUENCE</scope>
</reference>
<dbReference type="OrthoDB" id="10052246at2759"/>
<feature type="domain" description="G-protein coupled receptors family 1 profile" evidence="9">
    <location>
        <begin position="31"/>
        <end position="294"/>
    </location>
</feature>
<evidence type="ECO:0000259" key="9">
    <source>
        <dbReference type="PROSITE" id="PS50262"/>
    </source>
</evidence>
<dbReference type="PANTHER" id="PTHR24243">
    <property type="entry name" value="G-PROTEIN COUPLED RECEPTOR"/>
    <property type="match status" value="1"/>
</dbReference>
<feature type="transmembrane region" description="Helical" evidence="8">
    <location>
        <begin position="12"/>
        <end position="39"/>
    </location>
</feature>
<evidence type="ECO:0000256" key="5">
    <source>
        <dbReference type="ARBA" id="ARBA00023136"/>
    </source>
</evidence>
<sequence length="342" mass="39878">MNASCHVTADPQLVLSFFVVGFFLAIIGCILNTCSCVLFTRTKSFFHTPYGVFIVALSIADIIKLIAEYFVHLLFLYVQHPYFVCSITWFLTMTSENTSYAFLCALGIERSIKVWAINHRCLITRQRACWITLFIVFIIGIYNHPFLFYPTDVNYCYFTLFNYSAIFTCNNAKYHAYGYSYSLTKFLFVENLGLNNIILPLMIILTNFTLILGLRRRSYLRRDHLGVYSVDDWRERSVLVYMILSSLVFLILTAPIGFLGVWSIIRDQEIPTNNLSIIFDLMEIIHHCSHFPILLMTSSLLRKKIFQTRWRRQKSISRKSFHEQKTSYPLARLTLINDSPTK</sequence>
<feature type="transmembrane region" description="Helical" evidence="8">
    <location>
        <begin position="238"/>
        <end position="264"/>
    </location>
</feature>
<keyword evidence="7" id="KW-0807">Transducer</keyword>
<dbReference type="InterPro" id="IPR000276">
    <property type="entry name" value="GPCR_Rhodpsn"/>
</dbReference>
<feature type="transmembrane region" description="Helical" evidence="8">
    <location>
        <begin position="197"/>
        <end position="214"/>
    </location>
</feature>
<evidence type="ECO:0000256" key="6">
    <source>
        <dbReference type="ARBA" id="ARBA00023170"/>
    </source>
</evidence>
<dbReference type="InterPro" id="IPR017452">
    <property type="entry name" value="GPCR_Rhodpsn_7TM"/>
</dbReference>
<dbReference type="Proteomes" id="UP000663852">
    <property type="component" value="Unassembled WGS sequence"/>
</dbReference>
<comment type="subcellular location">
    <subcellularLocation>
        <location evidence="1">Membrane</location>
        <topology evidence="1">Multi-pass membrane protein</topology>
    </subcellularLocation>
</comment>